<dbReference type="NCBIfam" id="TIGR04183">
    <property type="entry name" value="Por_Secre_tail"/>
    <property type="match status" value="1"/>
</dbReference>
<feature type="signal peptide" evidence="1">
    <location>
        <begin position="1"/>
        <end position="27"/>
    </location>
</feature>
<feature type="domain" description="FlgD/Vpr Ig-like" evidence="2">
    <location>
        <begin position="505"/>
        <end position="571"/>
    </location>
</feature>
<evidence type="ECO:0000313" key="4">
    <source>
        <dbReference type="Proteomes" id="UP000777784"/>
    </source>
</evidence>
<comment type="caution">
    <text evidence="3">The sequence shown here is derived from an EMBL/GenBank/DDBJ whole genome shotgun (WGS) entry which is preliminary data.</text>
</comment>
<protein>
    <submittedName>
        <fullName evidence="3">T9SS type A sorting domain-containing protein</fullName>
    </submittedName>
</protein>
<dbReference type="InterPro" id="IPR025965">
    <property type="entry name" value="FlgD/Vpr_Ig-like"/>
</dbReference>
<evidence type="ECO:0000256" key="1">
    <source>
        <dbReference type="SAM" id="SignalP"/>
    </source>
</evidence>
<gene>
    <name evidence="3" type="ORF">KJ970_17170</name>
</gene>
<accession>A0A948W7J0</accession>
<dbReference type="Pfam" id="PF13860">
    <property type="entry name" value="FlgD_ig"/>
    <property type="match status" value="1"/>
</dbReference>
<dbReference type="InterPro" id="IPR026444">
    <property type="entry name" value="Secre_tail"/>
</dbReference>
<evidence type="ECO:0000313" key="3">
    <source>
        <dbReference type="EMBL" id="MBU2692649.1"/>
    </source>
</evidence>
<feature type="chain" id="PRO_5037260610" evidence="1">
    <location>
        <begin position="28"/>
        <end position="581"/>
    </location>
</feature>
<dbReference type="Proteomes" id="UP000777784">
    <property type="component" value="Unassembled WGS sequence"/>
</dbReference>
<dbReference type="Gene3D" id="2.60.40.4070">
    <property type="match status" value="1"/>
</dbReference>
<keyword evidence="1" id="KW-0732">Signal</keyword>
<sequence length="581" mass="61103">MSRFDHALRYLAALCLGLAVCLTPAIASVSLPHSNIDWSTVGDNVEFHLRFINADAEPTGPVSGTLTPQEFGVFLPGFGSPRPFDIPPLAPDSFFDVFIEIPLAELPQNPPEANTGDGLDVPCPPGDHWDGNIDVLWNGAGEQGEVDYHAGELMVCPGGGASLIHFRTLTCTSPAGMTWSITGLCPDFNAILVEEDMITPAPNPVPPGWTGYISVTAAAGAAVPDTCCFQVTLFCDGVPGVIDLCAITCDCGTAGSNPDLGAVDWETLPGTDIVQFHLRWDNPSLTETTSMISGTMNSQEFGAFMPDFGPIGQFDVPALAPDSFFDIFFEVALADLPPNPITQGEPPPGGPCPTSDHWDGNVDIAWDGSGGPGQVNYHFGDLTVCAGGGASLIHVAELVCPTDMPWTISGLCQDYSAILVDEDQITPAPNPVPPTWSGYIKVTAAAGAAVPDTCCFQVTFLCENVPGVIDLCAITCDCGTAGVGSSLNGLKFGIHSVFPNPTGGSSTVNFALPTAQQAKLEIYDVGGRRVRTLAEGSFEAGVYSVMWDGQDAAGRPAQPGIYFIRLASETQSMSKKLVLRR</sequence>
<dbReference type="EMBL" id="JAHJDP010000097">
    <property type="protein sequence ID" value="MBU2692649.1"/>
    <property type="molecule type" value="Genomic_DNA"/>
</dbReference>
<name>A0A948W7J0_UNCEI</name>
<organism evidence="3 4">
    <name type="scientific">Eiseniibacteriota bacterium</name>
    <dbReference type="NCBI Taxonomy" id="2212470"/>
    <lineage>
        <taxon>Bacteria</taxon>
        <taxon>Candidatus Eiseniibacteriota</taxon>
    </lineage>
</organism>
<proteinExistence type="predicted"/>
<dbReference type="AlphaFoldDB" id="A0A948W7J0"/>
<evidence type="ECO:0000259" key="2">
    <source>
        <dbReference type="Pfam" id="PF13860"/>
    </source>
</evidence>
<reference evidence="3" key="1">
    <citation type="submission" date="2021-05" db="EMBL/GenBank/DDBJ databases">
        <title>Energy efficiency and biological interactions define the core microbiome of deep oligotrophic groundwater.</title>
        <authorList>
            <person name="Mehrshad M."/>
            <person name="Lopez-Fernandez M."/>
            <person name="Bell E."/>
            <person name="Bernier-Latmani R."/>
            <person name="Bertilsson S."/>
            <person name="Dopson M."/>
        </authorList>
    </citation>
    <scope>NUCLEOTIDE SEQUENCE</scope>
    <source>
        <strain evidence="3">Modern_marine.mb.64</strain>
    </source>
</reference>